<name>A0A2A6CF03_PRIPA</name>
<dbReference type="Proteomes" id="UP000005239">
    <property type="component" value="Unassembled WGS sequence"/>
</dbReference>
<accession>A0A8R1YTU0</accession>
<dbReference type="EnsemblMetazoa" id="PPA38292.1">
    <property type="protein sequence ID" value="PPA38292.1"/>
    <property type="gene ID" value="WBGene00276661"/>
</dbReference>
<proteinExistence type="predicted"/>
<evidence type="ECO:0000313" key="2">
    <source>
        <dbReference type="Proteomes" id="UP000005239"/>
    </source>
</evidence>
<sequence length="233" mass="26124">MPPDSSLHLSSTSAERDFHLFHYPSFHHASARRPPGLIGRYRPIQSTIVALDVARCLLIPLLISISSFSSSHQDAFSTESLLRSALVATVTSESSVMIMGFLYRLLTLKGSRLNGLLSAKWVMLIILLTIVEGTAQSFLQTYSQALQQSANSIHPLARYALLASSYLFECYEAAKFIIMISIGYRTHQFIRCAIFTKQATRMHRQGLKTIGFQALTHFIFSFLPLILLPRSKK</sequence>
<gene>
    <name evidence="1" type="primary">WBGene00276661</name>
</gene>
<dbReference type="AlphaFoldDB" id="A0A2A6CF03"/>
<keyword evidence="2" id="KW-1185">Reference proteome</keyword>
<accession>A0A2A6CF03</accession>
<evidence type="ECO:0000313" key="1">
    <source>
        <dbReference type="EnsemblMetazoa" id="PPA38292.1"/>
    </source>
</evidence>
<reference evidence="2" key="1">
    <citation type="journal article" date="2008" name="Nat. Genet.">
        <title>The Pristionchus pacificus genome provides a unique perspective on nematode lifestyle and parasitism.</title>
        <authorList>
            <person name="Dieterich C."/>
            <person name="Clifton S.W."/>
            <person name="Schuster L.N."/>
            <person name="Chinwalla A."/>
            <person name="Delehaunty K."/>
            <person name="Dinkelacker I."/>
            <person name="Fulton L."/>
            <person name="Fulton R."/>
            <person name="Godfrey J."/>
            <person name="Minx P."/>
            <person name="Mitreva M."/>
            <person name="Roeseler W."/>
            <person name="Tian H."/>
            <person name="Witte H."/>
            <person name="Yang S.P."/>
            <person name="Wilson R.K."/>
            <person name="Sommer R.J."/>
        </authorList>
    </citation>
    <scope>NUCLEOTIDE SEQUENCE [LARGE SCALE GENOMIC DNA]</scope>
    <source>
        <strain evidence="2">PS312</strain>
    </source>
</reference>
<protein>
    <submittedName>
        <fullName evidence="1">Uncharacterized protein</fullName>
    </submittedName>
</protein>
<reference evidence="1" key="2">
    <citation type="submission" date="2022-06" db="UniProtKB">
        <authorList>
            <consortium name="EnsemblMetazoa"/>
        </authorList>
    </citation>
    <scope>IDENTIFICATION</scope>
    <source>
        <strain evidence="1">PS312</strain>
    </source>
</reference>
<organism evidence="1 2">
    <name type="scientific">Pristionchus pacificus</name>
    <name type="common">Parasitic nematode worm</name>
    <dbReference type="NCBI Taxonomy" id="54126"/>
    <lineage>
        <taxon>Eukaryota</taxon>
        <taxon>Metazoa</taxon>
        <taxon>Ecdysozoa</taxon>
        <taxon>Nematoda</taxon>
        <taxon>Chromadorea</taxon>
        <taxon>Rhabditida</taxon>
        <taxon>Rhabditina</taxon>
        <taxon>Diplogasteromorpha</taxon>
        <taxon>Diplogasteroidea</taxon>
        <taxon>Neodiplogasteridae</taxon>
        <taxon>Pristionchus</taxon>
    </lineage>
</organism>